<gene>
    <name evidence="3" type="ORF">GCM10008096_16510</name>
</gene>
<accession>A0ABQ3GJK8</accession>
<organism evidence="3 4">
    <name type="scientific">Zhihengliuella salsuginis</name>
    <dbReference type="NCBI Taxonomy" id="578222"/>
    <lineage>
        <taxon>Bacteria</taxon>
        <taxon>Bacillati</taxon>
        <taxon>Actinomycetota</taxon>
        <taxon>Actinomycetes</taxon>
        <taxon>Micrococcales</taxon>
        <taxon>Micrococcaceae</taxon>
        <taxon>Zhihengliuella</taxon>
    </lineage>
</organism>
<comment type="caution">
    <text evidence="3">The sequence shown here is derived from an EMBL/GenBank/DDBJ whole genome shotgun (WGS) entry which is preliminary data.</text>
</comment>
<proteinExistence type="predicted"/>
<dbReference type="EMBL" id="BMXK01000006">
    <property type="protein sequence ID" value="GHD06475.1"/>
    <property type="molecule type" value="Genomic_DNA"/>
</dbReference>
<dbReference type="SUPFAM" id="SSF51905">
    <property type="entry name" value="FAD/NAD(P)-binding domain"/>
    <property type="match status" value="1"/>
</dbReference>
<evidence type="ECO:0000256" key="1">
    <source>
        <dbReference type="SAM" id="MobiDB-lite"/>
    </source>
</evidence>
<reference evidence="4" key="1">
    <citation type="journal article" date="2019" name="Int. J. Syst. Evol. Microbiol.">
        <title>The Global Catalogue of Microorganisms (GCM) 10K type strain sequencing project: providing services to taxonomists for standard genome sequencing and annotation.</title>
        <authorList>
            <consortium name="The Broad Institute Genomics Platform"/>
            <consortium name="The Broad Institute Genome Sequencing Center for Infectious Disease"/>
            <person name="Wu L."/>
            <person name="Ma J."/>
        </authorList>
    </citation>
    <scope>NUCLEOTIDE SEQUENCE [LARGE SCALE GENOMIC DNA]</scope>
    <source>
        <strain evidence="4">KCTC 19466</strain>
    </source>
</reference>
<dbReference type="PANTHER" id="PTHR13847:SF281">
    <property type="entry name" value="FAD DEPENDENT OXIDOREDUCTASE DOMAIN-CONTAINING PROTEIN"/>
    <property type="match status" value="1"/>
</dbReference>
<dbReference type="Pfam" id="PF01266">
    <property type="entry name" value="DAO"/>
    <property type="match status" value="1"/>
</dbReference>
<evidence type="ECO:0000313" key="4">
    <source>
        <dbReference type="Proteomes" id="UP000642819"/>
    </source>
</evidence>
<name>A0ABQ3GJK8_9MICC</name>
<evidence type="ECO:0000259" key="2">
    <source>
        <dbReference type="Pfam" id="PF01266"/>
    </source>
</evidence>
<feature type="domain" description="FAD dependent oxidoreductase" evidence="2">
    <location>
        <begin position="90"/>
        <end position="453"/>
    </location>
</feature>
<evidence type="ECO:0000313" key="3">
    <source>
        <dbReference type="EMBL" id="GHD06475.1"/>
    </source>
</evidence>
<feature type="region of interest" description="Disordered" evidence="1">
    <location>
        <begin position="1"/>
        <end position="26"/>
    </location>
</feature>
<dbReference type="InterPro" id="IPR006076">
    <property type="entry name" value="FAD-dep_OxRdtase"/>
</dbReference>
<dbReference type="InterPro" id="IPR036188">
    <property type="entry name" value="FAD/NAD-bd_sf"/>
</dbReference>
<dbReference type="Gene3D" id="3.30.9.10">
    <property type="entry name" value="D-Amino Acid Oxidase, subunit A, domain 2"/>
    <property type="match status" value="1"/>
</dbReference>
<dbReference type="Gene3D" id="3.50.50.60">
    <property type="entry name" value="FAD/NAD(P)-binding domain"/>
    <property type="match status" value="1"/>
</dbReference>
<dbReference type="Proteomes" id="UP000642819">
    <property type="component" value="Unassembled WGS sequence"/>
</dbReference>
<sequence>MSTEVGNDVGMPGARPPLPGAARRLGGWLRGPHETAFDAAERDVPAALAERNLAGAREAVYWWDSAEAPEALPGFGKQGAMAGPGADTADLAVVGGGYTGLWTALMAKERDPDRDVLLIEGARCGWAASGRNGGFLEPSLTHGESNGEQHAPAENARLTELGAANAREIAETIERYGIDADYRATGELTLASEPHQVDELRAEAAGTGHEFLAGDALRRRLDTPLYRAGLFDPEGSAIVHPTRLAWGLRRAALEAGVRIVEHTPVRALHRPRTPGAHPVRLRTDGGDVVAQQVVLATNVYPSLIKRLRWYTVPVYDHAIVTEPLTAEQEAAIGWEGREGLADMNSRFHYIRPIDTPEGLRILVGGYDAFYHFGRTMRSGYERSRPTARRLAQHFAAIFPQLADVRFTHSWGGAIDTCSRFFSFFDVSHGGRVASAAGFTGLGVGATRFAANVMLDLLSGERTELTELQIVKKKPLPFPPEPLAWLGIRTTTAAMIRSDRNRGRRGLWLRAMDAVGMGFDS</sequence>
<keyword evidence="4" id="KW-1185">Reference proteome</keyword>
<protein>
    <submittedName>
        <fullName evidence="3">Oxidoreductase</fullName>
    </submittedName>
</protein>
<dbReference type="RefSeq" id="WP_229791027.1">
    <property type="nucleotide sequence ID" value="NZ_BMXK01000006.1"/>
</dbReference>
<dbReference type="PANTHER" id="PTHR13847">
    <property type="entry name" value="SARCOSINE DEHYDROGENASE-RELATED"/>
    <property type="match status" value="1"/>
</dbReference>